<dbReference type="GO" id="GO:0016491">
    <property type="term" value="F:oxidoreductase activity"/>
    <property type="evidence" value="ECO:0007669"/>
    <property type="project" value="UniProtKB-KW"/>
</dbReference>
<dbReference type="SMART" id="SM00829">
    <property type="entry name" value="PKS_ER"/>
    <property type="match status" value="1"/>
</dbReference>
<dbReference type="Gene3D" id="3.40.50.720">
    <property type="entry name" value="NAD(P)-binding Rossmann-like Domain"/>
    <property type="match status" value="1"/>
</dbReference>
<dbReference type="GO" id="GO:0046872">
    <property type="term" value="F:metal ion binding"/>
    <property type="evidence" value="ECO:0007669"/>
    <property type="project" value="UniProtKB-KW"/>
</dbReference>
<gene>
    <name evidence="5" type="ORF">UFOPK1827_00989</name>
</gene>
<dbReference type="AlphaFoldDB" id="A0A6J6H4X4"/>
<dbReference type="PANTHER" id="PTHR43401">
    <property type="entry name" value="L-THREONINE 3-DEHYDROGENASE"/>
    <property type="match status" value="1"/>
</dbReference>
<dbReference type="EMBL" id="CAEZUO010000040">
    <property type="protein sequence ID" value="CAB4606374.1"/>
    <property type="molecule type" value="Genomic_DNA"/>
</dbReference>
<dbReference type="PANTHER" id="PTHR43401:SF2">
    <property type="entry name" value="L-THREONINE 3-DEHYDROGENASE"/>
    <property type="match status" value="1"/>
</dbReference>
<accession>A0A6J6H4X4</accession>
<protein>
    <submittedName>
        <fullName evidence="5">Unannotated protein</fullName>
    </submittedName>
</protein>
<evidence type="ECO:0000256" key="3">
    <source>
        <dbReference type="ARBA" id="ARBA00023002"/>
    </source>
</evidence>
<dbReference type="Pfam" id="PF00107">
    <property type="entry name" value="ADH_zinc_N"/>
    <property type="match status" value="1"/>
</dbReference>
<name>A0A6J6H4X4_9ZZZZ</name>
<dbReference type="InterPro" id="IPR020843">
    <property type="entry name" value="ER"/>
</dbReference>
<sequence length="405" mass="42829">MRALRFERNIPRFAAANIAGRLSSGGGAKVGPLRLRNVDTPALPGPSWVEILPRLTGICGSDLATIDGNSSRYFEPIVSFPFIPGHEIVADLTHDFDGVPAGRVVVEPVLGCVTRGIDPVCAACARGDLGNCERITFGNISPGLQSGFCCDTGGGWSTSMIAHVSQLHAVPAEWSDEAAVMVEPTACAVHGALAADVSEGDTVVVLGSGALGLLTIAALRRFGRKCTIIAVAKHPHQQELAREFGADHVIASDHISRQIRRITGSLAIGDGDIVRLTGGADHVIDCVGSESSIAEALTVVRPKGRITMVGMPGHVHLDLTGLWQREISMSGAYAYGTETLPNGDRRRTFDLAFELVAASDLGRLVSATYSLDRFEDAITHAANAGGRGAVRIAFDLRNEKERNRA</sequence>
<evidence type="ECO:0000256" key="2">
    <source>
        <dbReference type="ARBA" id="ARBA00022833"/>
    </source>
</evidence>
<dbReference type="InterPro" id="IPR013149">
    <property type="entry name" value="ADH-like_C"/>
</dbReference>
<keyword evidence="3" id="KW-0560">Oxidoreductase</keyword>
<dbReference type="InterPro" id="IPR011032">
    <property type="entry name" value="GroES-like_sf"/>
</dbReference>
<evidence type="ECO:0000256" key="1">
    <source>
        <dbReference type="ARBA" id="ARBA00022723"/>
    </source>
</evidence>
<dbReference type="InterPro" id="IPR036291">
    <property type="entry name" value="NAD(P)-bd_dom_sf"/>
</dbReference>
<dbReference type="InterPro" id="IPR013154">
    <property type="entry name" value="ADH-like_N"/>
</dbReference>
<dbReference type="SUPFAM" id="SSF50129">
    <property type="entry name" value="GroES-like"/>
    <property type="match status" value="1"/>
</dbReference>
<keyword evidence="2" id="KW-0862">Zinc</keyword>
<dbReference type="SUPFAM" id="SSF51735">
    <property type="entry name" value="NAD(P)-binding Rossmann-fold domains"/>
    <property type="match status" value="1"/>
</dbReference>
<feature type="domain" description="Enoyl reductase (ER)" evidence="4">
    <location>
        <begin position="116"/>
        <end position="392"/>
    </location>
</feature>
<evidence type="ECO:0000313" key="5">
    <source>
        <dbReference type="EMBL" id="CAB4606374.1"/>
    </source>
</evidence>
<proteinExistence type="predicted"/>
<reference evidence="5" key="1">
    <citation type="submission" date="2020-05" db="EMBL/GenBank/DDBJ databases">
        <authorList>
            <person name="Chiriac C."/>
            <person name="Salcher M."/>
            <person name="Ghai R."/>
            <person name="Kavagutti S V."/>
        </authorList>
    </citation>
    <scope>NUCLEOTIDE SEQUENCE</scope>
</reference>
<evidence type="ECO:0000259" key="4">
    <source>
        <dbReference type="SMART" id="SM00829"/>
    </source>
</evidence>
<dbReference type="Pfam" id="PF08240">
    <property type="entry name" value="ADH_N"/>
    <property type="match status" value="1"/>
</dbReference>
<keyword evidence="1" id="KW-0479">Metal-binding</keyword>
<dbReference type="Gene3D" id="3.90.180.10">
    <property type="entry name" value="Medium-chain alcohol dehydrogenases, catalytic domain"/>
    <property type="match status" value="1"/>
</dbReference>
<organism evidence="5">
    <name type="scientific">freshwater metagenome</name>
    <dbReference type="NCBI Taxonomy" id="449393"/>
    <lineage>
        <taxon>unclassified sequences</taxon>
        <taxon>metagenomes</taxon>
        <taxon>ecological metagenomes</taxon>
    </lineage>
</organism>
<dbReference type="InterPro" id="IPR050129">
    <property type="entry name" value="Zn_alcohol_dh"/>
</dbReference>